<evidence type="ECO:0000256" key="4">
    <source>
        <dbReference type="ARBA" id="ARBA00022519"/>
    </source>
</evidence>
<gene>
    <name evidence="14" type="ORF">GCT13_25015</name>
</gene>
<dbReference type="InterPro" id="IPR033885">
    <property type="entry name" value="AlkB/XylM"/>
</dbReference>
<keyword evidence="15" id="KW-1185">Reference proteome</keyword>
<keyword evidence="7 12" id="KW-1133">Transmembrane helix</keyword>
<comment type="subcellular location">
    <subcellularLocation>
        <location evidence="1">Cell inner membrane</location>
        <topology evidence="1">Multi-pass membrane protein</topology>
    </subcellularLocation>
</comment>
<evidence type="ECO:0000313" key="15">
    <source>
        <dbReference type="Proteomes" id="UP000484381"/>
    </source>
</evidence>
<dbReference type="GO" id="GO:0006629">
    <property type="term" value="P:lipid metabolic process"/>
    <property type="evidence" value="ECO:0007669"/>
    <property type="project" value="InterPro"/>
</dbReference>
<organism evidence="14 15">
    <name type="scientific">Paraburkholderia franconis</name>
    <dbReference type="NCBI Taxonomy" id="2654983"/>
    <lineage>
        <taxon>Bacteria</taxon>
        <taxon>Pseudomonadati</taxon>
        <taxon>Pseudomonadota</taxon>
        <taxon>Betaproteobacteria</taxon>
        <taxon>Burkholderiales</taxon>
        <taxon>Burkholderiaceae</taxon>
        <taxon>Paraburkholderia</taxon>
    </lineage>
</organism>
<comment type="similarity">
    <text evidence="2">Belongs to the fatty acid desaturase type 1 family. AlkB subfamily.</text>
</comment>
<feature type="transmembrane region" description="Helical" evidence="12">
    <location>
        <begin position="297"/>
        <end position="315"/>
    </location>
</feature>
<keyword evidence="8" id="KW-0560">Oxidoreductase</keyword>
<keyword evidence="5 12" id="KW-0812">Transmembrane</keyword>
<dbReference type="Pfam" id="PF00487">
    <property type="entry name" value="FA_desaturase"/>
    <property type="match status" value="1"/>
</dbReference>
<keyword evidence="3" id="KW-1003">Cell membrane</keyword>
<feature type="transmembrane region" description="Helical" evidence="12">
    <location>
        <begin position="93"/>
        <end position="113"/>
    </location>
</feature>
<dbReference type="RefSeq" id="WP_152762660.1">
    <property type="nucleotide sequence ID" value="NZ_WHNP01000025.1"/>
</dbReference>
<dbReference type="Proteomes" id="UP000484381">
    <property type="component" value="Unassembled WGS sequence"/>
</dbReference>
<keyword evidence="11 12" id="KW-0472">Membrane</keyword>
<evidence type="ECO:0000256" key="5">
    <source>
        <dbReference type="ARBA" id="ARBA00022692"/>
    </source>
</evidence>
<dbReference type="AlphaFoldDB" id="A0A7X1NEM8"/>
<evidence type="ECO:0000256" key="8">
    <source>
        <dbReference type="ARBA" id="ARBA00023002"/>
    </source>
</evidence>
<feature type="transmembrane region" description="Helical" evidence="12">
    <location>
        <begin position="197"/>
        <end position="214"/>
    </location>
</feature>
<evidence type="ECO:0000256" key="9">
    <source>
        <dbReference type="ARBA" id="ARBA00023004"/>
    </source>
</evidence>
<evidence type="ECO:0000256" key="10">
    <source>
        <dbReference type="ARBA" id="ARBA00023033"/>
    </source>
</evidence>
<evidence type="ECO:0000256" key="6">
    <source>
        <dbReference type="ARBA" id="ARBA00022723"/>
    </source>
</evidence>
<feature type="transmembrane region" description="Helical" evidence="12">
    <location>
        <begin position="9"/>
        <end position="25"/>
    </location>
</feature>
<protein>
    <recommendedName>
        <fullName evidence="13">Fatty acid desaturase domain-containing protein</fullName>
    </recommendedName>
</protein>
<dbReference type="GO" id="GO:0004497">
    <property type="term" value="F:monooxygenase activity"/>
    <property type="evidence" value="ECO:0007669"/>
    <property type="project" value="UniProtKB-KW"/>
</dbReference>
<keyword evidence="9" id="KW-0408">Iron</keyword>
<comment type="caution">
    <text evidence="14">The sequence shown here is derived from an EMBL/GenBank/DDBJ whole genome shotgun (WGS) entry which is preliminary data.</text>
</comment>
<proteinExistence type="inferred from homology"/>
<dbReference type="PANTHER" id="PTHR38674:SF1">
    <property type="entry name" value="ALKANE 1-MONOOXYGENASE 1"/>
    <property type="match status" value="1"/>
</dbReference>
<dbReference type="GO" id="GO:0046872">
    <property type="term" value="F:metal ion binding"/>
    <property type="evidence" value="ECO:0007669"/>
    <property type="project" value="UniProtKB-KW"/>
</dbReference>
<evidence type="ECO:0000256" key="2">
    <source>
        <dbReference type="ARBA" id="ARBA00010823"/>
    </source>
</evidence>
<feature type="transmembrane region" description="Helical" evidence="12">
    <location>
        <begin position="60"/>
        <end position="87"/>
    </location>
</feature>
<dbReference type="GO" id="GO:0005886">
    <property type="term" value="C:plasma membrane"/>
    <property type="evidence" value="ECO:0007669"/>
    <property type="project" value="UniProtKB-SubCell"/>
</dbReference>
<dbReference type="PANTHER" id="PTHR38674">
    <property type="entry name" value="ALKANE 1-MONOOXYGENASE 1"/>
    <property type="match status" value="1"/>
</dbReference>
<feature type="transmembrane region" description="Helical" evidence="12">
    <location>
        <begin position="31"/>
        <end position="48"/>
    </location>
</feature>
<evidence type="ECO:0000259" key="13">
    <source>
        <dbReference type="Pfam" id="PF00487"/>
    </source>
</evidence>
<evidence type="ECO:0000256" key="1">
    <source>
        <dbReference type="ARBA" id="ARBA00004429"/>
    </source>
</evidence>
<evidence type="ECO:0000256" key="3">
    <source>
        <dbReference type="ARBA" id="ARBA00022475"/>
    </source>
</evidence>
<keyword evidence="10" id="KW-0503">Monooxygenase</keyword>
<evidence type="ECO:0000256" key="12">
    <source>
        <dbReference type="SAM" id="Phobius"/>
    </source>
</evidence>
<accession>A0A7X1NEM8</accession>
<keyword evidence="6" id="KW-0479">Metal-binding</keyword>
<keyword evidence="4" id="KW-0997">Cell inner membrane</keyword>
<evidence type="ECO:0000256" key="11">
    <source>
        <dbReference type="ARBA" id="ARBA00023136"/>
    </source>
</evidence>
<dbReference type="InterPro" id="IPR005804">
    <property type="entry name" value="FA_desaturase_dom"/>
</dbReference>
<feature type="domain" description="Fatty acid desaturase" evidence="13">
    <location>
        <begin position="96"/>
        <end position="289"/>
    </location>
</feature>
<dbReference type="EMBL" id="WHNP01000025">
    <property type="protein sequence ID" value="MPW20063.1"/>
    <property type="molecule type" value="Genomic_DNA"/>
</dbReference>
<name>A0A7X1NEM8_9BURK</name>
<reference evidence="14 15" key="1">
    <citation type="submission" date="2019-10" db="EMBL/GenBank/DDBJ databases">
        <title>Paraburkholderia sp. isolated from nodules of Mimosa pudica from Brazilian Atlantic Forest soils.</title>
        <authorList>
            <person name="Paulitsch F."/>
            <person name="Hungria M."/>
            <person name="Dall'Agnol R."/>
        </authorList>
    </citation>
    <scope>NUCLEOTIDE SEQUENCE [LARGE SCALE GENOMIC DNA]</scope>
    <source>
        <strain evidence="14 15">CNPSo 3157</strain>
    </source>
</reference>
<sequence>MTSWRKNQAWFWLSALMPMLAMVSFLFERPWFFFLALIVTILIGDPLLGRDVEASKKQYVQSFTGAAVPTVFIFLWSIAVLVALARALQSRPLQLVGLTLASGVLSAFAMAHVHEVMHRRDNLSRVVSDLALALAGYPHYRVVHQLHHAHVGEPRYGSTAPVGMSLWRHVGRSFSGALVEAATHEIRHLRHDRKCRILWPCLASMTMLILASLFGGRCGALFYIGQCAVSVFIVEAIGYIQHYGLCVDGAGGGQIAWDVVSWLSSRLFANNGRHTHHHLEQTQSYDQLACIGEPLPAGYLHMFLLAVIPPLWFFIMDRRLSDETHTTKTKIRQG</sequence>
<evidence type="ECO:0000313" key="14">
    <source>
        <dbReference type="EMBL" id="MPW20063.1"/>
    </source>
</evidence>
<evidence type="ECO:0000256" key="7">
    <source>
        <dbReference type="ARBA" id="ARBA00022989"/>
    </source>
</evidence>